<dbReference type="PANTHER" id="PTHR14326:SF48">
    <property type="entry name" value="TPX2 CENTRAL DOMAIN-CONTAINING PROTEIN"/>
    <property type="match status" value="1"/>
</dbReference>
<sequence length="402" mass="44814">MEGEMDDFSVECSDELQEIDWEYEYDAAFFYDFSTAESPFQAAQAQRWFETAGNYPPSPLVAKLNLVKETAAAECSLGPSRLREEQTAKSSSSNSSNIHTGSAVSSYKSKIEEPLSIDQMAHESPKAKINSETRSFKARVSTLMNPTASHLAKLRSQKPPSKADERSSWNSSVSFNLAYKRQKLESGYLRKVTIPRDPQLETMQRALRRRCKNASESSENAKAKGQPSKAQPLNTKILKAPVLPPHPKAALRSTEFHVFKLKTMERASRNSYANLSNSQNAESAVLSTSVDFKGWIDRPNTQNAAKQGNSVASIKSKALRCNKFMVYANCETISCLHTDLPSNEDTRICENIGERSTTSMECNSTSDLRLPMHPPVELFNKLSLRSERESSVVSDQPKIYAS</sequence>
<dbReference type="GO" id="GO:0030295">
    <property type="term" value="F:protein kinase activator activity"/>
    <property type="evidence" value="ECO:0007669"/>
    <property type="project" value="TreeGrafter"/>
</dbReference>
<feature type="region of interest" description="Disordered" evidence="1">
    <location>
        <begin position="212"/>
        <end position="231"/>
    </location>
</feature>
<dbReference type="AlphaFoldDB" id="A0AAV9K139"/>
<name>A0AAV9K139_9SOLN</name>
<dbReference type="GO" id="GO:0090307">
    <property type="term" value="P:mitotic spindle assembly"/>
    <property type="evidence" value="ECO:0007669"/>
    <property type="project" value="TreeGrafter"/>
</dbReference>
<evidence type="ECO:0000259" key="2">
    <source>
        <dbReference type="Pfam" id="PF12214"/>
    </source>
</evidence>
<protein>
    <recommendedName>
        <fullName evidence="2">TPX2 central domain-containing protein</fullName>
    </recommendedName>
</protein>
<dbReference type="GO" id="GO:0008017">
    <property type="term" value="F:microtubule binding"/>
    <property type="evidence" value="ECO:0007669"/>
    <property type="project" value="TreeGrafter"/>
</dbReference>
<feature type="region of interest" description="Disordered" evidence="1">
    <location>
        <begin position="147"/>
        <end position="170"/>
    </location>
</feature>
<dbReference type="GO" id="GO:0005819">
    <property type="term" value="C:spindle"/>
    <property type="evidence" value="ECO:0007669"/>
    <property type="project" value="InterPro"/>
</dbReference>
<dbReference type="InterPro" id="IPR009675">
    <property type="entry name" value="TPX2_fam"/>
</dbReference>
<accession>A0AAV9K139</accession>
<evidence type="ECO:0000313" key="3">
    <source>
        <dbReference type="EMBL" id="KAK4706399.1"/>
    </source>
</evidence>
<dbReference type="EMBL" id="JAWPEI010000093">
    <property type="protein sequence ID" value="KAK4706399.1"/>
    <property type="molecule type" value="Genomic_DNA"/>
</dbReference>
<evidence type="ECO:0000313" key="4">
    <source>
        <dbReference type="Proteomes" id="UP001311915"/>
    </source>
</evidence>
<dbReference type="GO" id="GO:0005880">
    <property type="term" value="C:nuclear microtubule"/>
    <property type="evidence" value="ECO:0007669"/>
    <property type="project" value="TreeGrafter"/>
</dbReference>
<comment type="caution">
    <text evidence="3">The sequence shown here is derived from an EMBL/GenBank/DDBJ whole genome shotgun (WGS) entry which is preliminary data.</text>
</comment>
<reference evidence="3 4" key="1">
    <citation type="submission" date="2023-10" db="EMBL/GenBank/DDBJ databases">
        <title>Genome-Wide Identification Analysis in wild type Solanum Pinnatisectum Reveals Some Genes Defensing Phytophthora Infestans.</title>
        <authorList>
            <person name="Sun C."/>
        </authorList>
    </citation>
    <scope>NUCLEOTIDE SEQUENCE [LARGE SCALE GENOMIC DNA]</scope>
    <source>
        <strain evidence="3">LQN</strain>
        <tissue evidence="3">Leaf</tissue>
    </source>
</reference>
<dbReference type="InterPro" id="IPR027330">
    <property type="entry name" value="TPX2_central_dom"/>
</dbReference>
<proteinExistence type="predicted"/>
<dbReference type="GO" id="GO:0060236">
    <property type="term" value="P:regulation of mitotic spindle organization"/>
    <property type="evidence" value="ECO:0007669"/>
    <property type="project" value="InterPro"/>
</dbReference>
<dbReference type="PANTHER" id="PTHR14326">
    <property type="entry name" value="TARGETING PROTEIN FOR XKLP2"/>
    <property type="match status" value="1"/>
</dbReference>
<feature type="region of interest" description="Disordered" evidence="1">
    <location>
        <begin position="75"/>
        <end position="104"/>
    </location>
</feature>
<keyword evidence="4" id="KW-1185">Reference proteome</keyword>
<gene>
    <name evidence="3" type="ORF">R3W88_034044</name>
</gene>
<feature type="domain" description="TPX2 central" evidence="2">
    <location>
        <begin position="191"/>
        <end position="279"/>
    </location>
</feature>
<dbReference type="Pfam" id="PF12214">
    <property type="entry name" value="TPX2_importin"/>
    <property type="match status" value="1"/>
</dbReference>
<dbReference type="Proteomes" id="UP001311915">
    <property type="component" value="Unassembled WGS sequence"/>
</dbReference>
<organism evidence="3 4">
    <name type="scientific">Solanum pinnatisectum</name>
    <name type="common">tansyleaf nightshade</name>
    <dbReference type="NCBI Taxonomy" id="50273"/>
    <lineage>
        <taxon>Eukaryota</taxon>
        <taxon>Viridiplantae</taxon>
        <taxon>Streptophyta</taxon>
        <taxon>Embryophyta</taxon>
        <taxon>Tracheophyta</taxon>
        <taxon>Spermatophyta</taxon>
        <taxon>Magnoliopsida</taxon>
        <taxon>eudicotyledons</taxon>
        <taxon>Gunneridae</taxon>
        <taxon>Pentapetalae</taxon>
        <taxon>asterids</taxon>
        <taxon>lamiids</taxon>
        <taxon>Solanales</taxon>
        <taxon>Solanaceae</taxon>
        <taxon>Solanoideae</taxon>
        <taxon>Solaneae</taxon>
        <taxon>Solanum</taxon>
    </lineage>
</organism>
<evidence type="ECO:0000256" key="1">
    <source>
        <dbReference type="SAM" id="MobiDB-lite"/>
    </source>
</evidence>